<dbReference type="Proteomes" id="UP001175226">
    <property type="component" value="Unassembled WGS sequence"/>
</dbReference>
<comment type="caution">
    <text evidence="4">The sequence shown here is derived from an EMBL/GenBank/DDBJ whole genome shotgun (WGS) entry which is preliminary data.</text>
</comment>
<name>A0AA39M5G3_9AGAR</name>
<sequence>MSKFNTRLRHSNDLFACARPEEYICAYQDCVSTINHLNLLPSQSHYTLLPNSYNMGQVFSAVRWILSAIANNQQTTPAVAGGDTPVSRQTSEPNVNPSEQPPSNPNSNPTAESRAPQARQVSIGGGTPAQGKHQTFALVIGINEYKFIEPTNNLHGAVEDANAFENYLVKDLLVPKANIINLRDEKATRSAIIDGFEELQRNSKIIPREVAIIIYFAGHGAVAEKPQTWTDWVTPGNKVEMLCPADINQVINGKDKVEGIPDRTLSQLLLDLSNAKGNNITLILDCCHAAGQNRGVQGMRSRALTLENLMLSPTCDEHIYSDASQTRSVQEDKSGFSDFYGSHVLLAACKRNQKAWETDKKGVFTDALLSCLRPSSRDQPSYNSLMQNLKMPENLNQHAHWDGKHIRRRLFDCWQEPASNSMILCRKGVSGIFSSSQSGITLHAGLLHGIRAGSTFEISESDLPTDPDLKNPLLVVTDVKASVSLLGLTSRNSTVFNPDSEQSFWYARLVQERSDSPLNIHYNNEDSEVLNQIFTNSSEAILIPPKVIARVTNTDDAHLCLTVEENTVIFHRGQRFRKLSSRFPPLPQFHLSYKADIRDLISRYAHFNSHLALTSLVPITEFVTIKMIKLPNASGTSSEVVLENGGRIETIVDTSSSPDHYGFTVHNRSDVGLYIYILYFDASESTIDVWYSAQMGQHEDSVNPCIGSGQDFTFGHGRRHRRPIAFSVPKGQDVDVCFIKILVTTKAVDIGPITSDPSPTDPTSRGGSLQPAPEVDVEWASANFTVESKRARSGEVLLNADTLGDLERSSKA</sequence>
<dbReference type="AlphaFoldDB" id="A0AA39M5G3"/>
<evidence type="ECO:0000313" key="4">
    <source>
        <dbReference type="EMBL" id="KAK0421667.1"/>
    </source>
</evidence>
<evidence type="ECO:0000256" key="2">
    <source>
        <dbReference type="SAM" id="MobiDB-lite"/>
    </source>
</evidence>
<feature type="domain" description="Peptidase C14 caspase" evidence="3">
    <location>
        <begin position="136"/>
        <end position="389"/>
    </location>
</feature>
<comment type="similarity">
    <text evidence="1">Belongs to the peptidase C14B family.</text>
</comment>
<evidence type="ECO:0000256" key="1">
    <source>
        <dbReference type="ARBA" id="ARBA00009005"/>
    </source>
</evidence>
<dbReference type="InterPro" id="IPR050452">
    <property type="entry name" value="Metacaspase"/>
</dbReference>
<dbReference type="Gene3D" id="3.40.50.1460">
    <property type="match status" value="1"/>
</dbReference>
<reference evidence="4" key="1">
    <citation type="submission" date="2023-06" db="EMBL/GenBank/DDBJ databases">
        <authorList>
            <consortium name="Lawrence Berkeley National Laboratory"/>
            <person name="Ahrendt S."/>
            <person name="Sahu N."/>
            <person name="Indic B."/>
            <person name="Wong-Bajracharya J."/>
            <person name="Merenyi Z."/>
            <person name="Ke H.-M."/>
            <person name="Monk M."/>
            <person name="Kocsube S."/>
            <person name="Drula E."/>
            <person name="Lipzen A."/>
            <person name="Balint B."/>
            <person name="Henrissat B."/>
            <person name="Andreopoulos B."/>
            <person name="Martin F.M."/>
            <person name="Harder C.B."/>
            <person name="Rigling D."/>
            <person name="Ford K.L."/>
            <person name="Foster G.D."/>
            <person name="Pangilinan J."/>
            <person name="Papanicolaou A."/>
            <person name="Barry K."/>
            <person name="LaButti K."/>
            <person name="Viragh M."/>
            <person name="Koriabine M."/>
            <person name="Yan M."/>
            <person name="Riley R."/>
            <person name="Champramary S."/>
            <person name="Plett K.L."/>
            <person name="Tsai I.J."/>
            <person name="Slot J."/>
            <person name="Sipos G."/>
            <person name="Plett J."/>
            <person name="Nagy L.G."/>
            <person name="Grigoriev I.V."/>
        </authorList>
    </citation>
    <scope>NUCLEOTIDE SEQUENCE</scope>
    <source>
        <strain evidence="4">FPL87.14</strain>
    </source>
</reference>
<evidence type="ECO:0000313" key="5">
    <source>
        <dbReference type="Proteomes" id="UP001175226"/>
    </source>
</evidence>
<proteinExistence type="inferred from homology"/>
<feature type="region of interest" description="Disordered" evidence="2">
    <location>
        <begin position="76"/>
        <end position="129"/>
    </location>
</feature>
<dbReference type="InterPro" id="IPR011600">
    <property type="entry name" value="Pept_C14_caspase"/>
</dbReference>
<dbReference type="PANTHER" id="PTHR48104">
    <property type="entry name" value="METACASPASE-4"/>
    <property type="match status" value="1"/>
</dbReference>
<dbReference type="GO" id="GO:0005737">
    <property type="term" value="C:cytoplasm"/>
    <property type="evidence" value="ECO:0007669"/>
    <property type="project" value="TreeGrafter"/>
</dbReference>
<protein>
    <submittedName>
        <fullName evidence="4">Caspase domain-containing protein</fullName>
    </submittedName>
</protein>
<dbReference type="PANTHER" id="PTHR48104:SF30">
    <property type="entry name" value="METACASPASE-1"/>
    <property type="match status" value="1"/>
</dbReference>
<organism evidence="4 5">
    <name type="scientific">Armillaria borealis</name>
    <dbReference type="NCBI Taxonomy" id="47425"/>
    <lineage>
        <taxon>Eukaryota</taxon>
        <taxon>Fungi</taxon>
        <taxon>Dikarya</taxon>
        <taxon>Basidiomycota</taxon>
        <taxon>Agaricomycotina</taxon>
        <taxon>Agaricomycetes</taxon>
        <taxon>Agaricomycetidae</taxon>
        <taxon>Agaricales</taxon>
        <taxon>Marasmiineae</taxon>
        <taxon>Physalacriaceae</taxon>
        <taxon>Armillaria</taxon>
    </lineage>
</organism>
<dbReference type="GO" id="GO:0006508">
    <property type="term" value="P:proteolysis"/>
    <property type="evidence" value="ECO:0007669"/>
    <property type="project" value="InterPro"/>
</dbReference>
<dbReference type="EMBL" id="JAUEPT010000380">
    <property type="protein sequence ID" value="KAK0421667.1"/>
    <property type="molecule type" value="Genomic_DNA"/>
</dbReference>
<feature type="compositionally biased region" description="Low complexity" evidence="2">
    <location>
        <begin position="754"/>
        <end position="764"/>
    </location>
</feature>
<accession>A0AA39M5G3</accession>
<keyword evidence="5" id="KW-1185">Reference proteome</keyword>
<feature type="region of interest" description="Disordered" evidence="2">
    <location>
        <begin position="751"/>
        <end position="773"/>
    </location>
</feature>
<dbReference type="GO" id="GO:0004197">
    <property type="term" value="F:cysteine-type endopeptidase activity"/>
    <property type="evidence" value="ECO:0007669"/>
    <property type="project" value="InterPro"/>
</dbReference>
<dbReference type="Pfam" id="PF00656">
    <property type="entry name" value="Peptidase_C14"/>
    <property type="match status" value="1"/>
</dbReference>
<gene>
    <name evidence="4" type="ORF">EV421DRAFT_1915953</name>
</gene>
<evidence type="ECO:0000259" key="3">
    <source>
        <dbReference type="Pfam" id="PF00656"/>
    </source>
</evidence>